<gene>
    <name evidence="3" type="ORF">M8523_04095</name>
</gene>
<dbReference type="Gene3D" id="1.25.40.10">
    <property type="entry name" value="Tetratricopeptide repeat domain"/>
    <property type="match status" value="3"/>
</dbReference>
<dbReference type="SUPFAM" id="SSF48452">
    <property type="entry name" value="TPR-like"/>
    <property type="match status" value="3"/>
</dbReference>
<dbReference type="Pfam" id="PF13432">
    <property type="entry name" value="TPR_16"/>
    <property type="match status" value="2"/>
</dbReference>
<name>A0AA41Z0T1_9HYPH</name>
<dbReference type="Pfam" id="PF13414">
    <property type="entry name" value="TPR_11"/>
    <property type="match status" value="1"/>
</dbReference>
<evidence type="ECO:0000256" key="1">
    <source>
        <dbReference type="PROSITE-ProRule" id="PRU00339"/>
    </source>
</evidence>
<organism evidence="3 4">
    <name type="scientific">Lichenifustis flavocetrariae</name>
    <dbReference type="NCBI Taxonomy" id="2949735"/>
    <lineage>
        <taxon>Bacteria</taxon>
        <taxon>Pseudomonadati</taxon>
        <taxon>Pseudomonadota</taxon>
        <taxon>Alphaproteobacteria</taxon>
        <taxon>Hyphomicrobiales</taxon>
        <taxon>Lichenihabitantaceae</taxon>
        <taxon>Lichenifustis</taxon>
    </lineage>
</organism>
<evidence type="ECO:0000313" key="4">
    <source>
        <dbReference type="Proteomes" id="UP001165667"/>
    </source>
</evidence>
<comment type="caution">
    <text evidence="3">The sequence shown here is derived from an EMBL/GenBank/DDBJ whole genome shotgun (WGS) entry which is preliminary data.</text>
</comment>
<dbReference type="PANTHER" id="PTHR12558:SF13">
    <property type="entry name" value="CELL DIVISION CYCLE PROTEIN 27 HOMOLOG"/>
    <property type="match status" value="1"/>
</dbReference>
<dbReference type="PROSITE" id="PS50293">
    <property type="entry name" value="TPR_REGION"/>
    <property type="match status" value="1"/>
</dbReference>
<evidence type="ECO:0000256" key="2">
    <source>
        <dbReference type="SAM" id="MobiDB-lite"/>
    </source>
</evidence>
<dbReference type="SMART" id="SM00028">
    <property type="entry name" value="TPR"/>
    <property type="match status" value="7"/>
</dbReference>
<dbReference type="PANTHER" id="PTHR12558">
    <property type="entry name" value="CELL DIVISION CYCLE 16,23,27"/>
    <property type="match status" value="1"/>
</dbReference>
<dbReference type="Proteomes" id="UP001165667">
    <property type="component" value="Unassembled WGS sequence"/>
</dbReference>
<dbReference type="InterPro" id="IPR011990">
    <property type="entry name" value="TPR-like_helical_dom_sf"/>
</dbReference>
<feature type="repeat" description="TPR" evidence="1">
    <location>
        <begin position="392"/>
        <end position="425"/>
    </location>
</feature>
<keyword evidence="1" id="KW-0802">TPR repeat</keyword>
<dbReference type="PROSITE" id="PS50005">
    <property type="entry name" value="TPR"/>
    <property type="match status" value="3"/>
</dbReference>
<dbReference type="AlphaFoldDB" id="A0AA41Z0T1"/>
<reference evidence="3" key="1">
    <citation type="submission" date="2022-05" db="EMBL/GenBank/DDBJ databases">
        <authorList>
            <person name="Pankratov T."/>
        </authorList>
    </citation>
    <scope>NUCLEOTIDE SEQUENCE</scope>
    <source>
        <strain evidence="3">BP6-180914</strain>
    </source>
</reference>
<accession>A0AA41Z0T1</accession>
<feature type="region of interest" description="Disordered" evidence="2">
    <location>
        <begin position="580"/>
        <end position="607"/>
    </location>
</feature>
<dbReference type="InterPro" id="IPR019734">
    <property type="entry name" value="TPR_rpt"/>
</dbReference>
<dbReference type="EMBL" id="JAMOIM010000002">
    <property type="protein sequence ID" value="MCW6507197.1"/>
    <property type="molecule type" value="Genomic_DNA"/>
</dbReference>
<feature type="repeat" description="TPR" evidence="1">
    <location>
        <begin position="499"/>
        <end position="532"/>
    </location>
</feature>
<evidence type="ECO:0000313" key="3">
    <source>
        <dbReference type="EMBL" id="MCW6507197.1"/>
    </source>
</evidence>
<sequence>MKALALPHLLSRESPSWPVLVRSGRGALAATVMLAMMVPATSQARDVVTIAKPFEVGESSVGNYLAALVAGADRDTLAAATFFREALRADPGNGELLERTFVAALSNGDMQESFDFARRLLTIDPKNGLAHLVLGVEQLKDKHYVAARRQLSTGGAGRERDVTATLLTAWTWAGQGDEKKALAAVDGLTDSNLGVFRDYHAALIADLTGDVPEATRRFKQAYAADKTILRLVDAYGRFEARHGDNAEAMRAYTAFGEVLPHHPLIESALADVKAGKPLQPLIRSAQDGAAEVLYGLGAAGGRQGDDLAAMIYLRLSLYLSPDNSLVMVTLADTYARLKQNEVAIDVYEMVPATSPLRANADIQTGLTLDTLGRGDEAIKQLTDIVKERPQDIEAWTTLGNIQREQKKYDEAIASYTKAIEATPANEKSLWGLLYFRGIAFERNKEWPKAEADFQRALTLFPDQPLVLNYLGYSWIDQGIHLDEGFKMLRRAVALRPEDGFIVDSLGWAHFKLGEYDEAVKDLERAVTLKPADPTINDHLGDAYWRVGRKLEAQFQWNHARDLNPEPEDLAKIQAKIKTGLPDEKLPAAADSSPPPPAAVEVPKNNGG</sequence>
<keyword evidence="4" id="KW-1185">Reference proteome</keyword>
<proteinExistence type="predicted"/>
<dbReference type="Pfam" id="PF00515">
    <property type="entry name" value="TPR_1"/>
    <property type="match status" value="1"/>
</dbReference>
<protein>
    <submittedName>
        <fullName evidence="3">Tetratricopeptide repeat protein</fullName>
    </submittedName>
</protein>
<feature type="repeat" description="TPR" evidence="1">
    <location>
        <begin position="430"/>
        <end position="463"/>
    </location>
</feature>